<organism evidence="1 2">
    <name type="scientific">Janibacter indicus</name>
    <dbReference type="NCBI Taxonomy" id="857417"/>
    <lineage>
        <taxon>Bacteria</taxon>
        <taxon>Bacillati</taxon>
        <taxon>Actinomycetota</taxon>
        <taxon>Actinomycetes</taxon>
        <taxon>Micrococcales</taxon>
        <taxon>Intrasporangiaceae</taxon>
        <taxon>Janibacter</taxon>
    </lineage>
</organism>
<protein>
    <recommendedName>
        <fullName evidence="3">Coenzyme PQQ synthesis protein D (PqqD)</fullName>
    </recommendedName>
</protein>
<dbReference type="KEGG" id="jte:ASJ30_11650"/>
<reference evidence="1 2" key="1">
    <citation type="submission" date="2015-11" db="EMBL/GenBank/DDBJ databases">
        <authorList>
            <person name="Zhang Y."/>
            <person name="Guo Z."/>
        </authorList>
    </citation>
    <scope>NUCLEOTIDE SEQUENCE [LARGE SCALE GENOMIC DNA]</scope>
    <source>
        <strain evidence="1 2">YFY001</strain>
    </source>
</reference>
<dbReference type="RefSeq" id="WP_072625255.1">
    <property type="nucleotide sequence ID" value="NZ_CP013290.1"/>
</dbReference>
<evidence type="ECO:0008006" key="3">
    <source>
        <dbReference type="Google" id="ProtNLM"/>
    </source>
</evidence>
<evidence type="ECO:0000313" key="1">
    <source>
        <dbReference type="EMBL" id="APH02099.1"/>
    </source>
</evidence>
<evidence type="ECO:0000313" key="2">
    <source>
        <dbReference type="Proteomes" id="UP000182938"/>
    </source>
</evidence>
<dbReference type="Proteomes" id="UP000182938">
    <property type="component" value="Chromosome"/>
</dbReference>
<accession>A0A1L3MIE5</accession>
<proteinExistence type="predicted"/>
<dbReference type="Pfam" id="PF05402">
    <property type="entry name" value="PqqD"/>
    <property type="match status" value="1"/>
</dbReference>
<dbReference type="EMBL" id="CP013290">
    <property type="protein sequence ID" value="APH02099.1"/>
    <property type="molecule type" value="Genomic_DNA"/>
</dbReference>
<sequence length="93" mass="10047">MTPQTHWTVPRGVGWTEAADDQGRSIIYVAPLPDGPVSVLPDQSAVIWLAAVEGGGDVVDMVADVLGHHTDYVRADVEAFVAELVQRGLLRRE</sequence>
<dbReference type="AlphaFoldDB" id="A0A1L3MIE5"/>
<keyword evidence="2" id="KW-1185">Reference proteome</keyword>
<name>A0A1L3MIE5_9MICO</name>
<gene>
    <name evidence="1" type="ORF">ASJ30_11650</name>
</gene>
<dbReference type="InterPro" id="IPR008792">
    <property type="entry name" value="PQQD"/>
</dbReference>